<dbReference type="AlphaFoldDB" id="A0AAD8Q4E0"/>
<dbReference type="EMBL" id="JAHLJV010000018">
    <property type="protein sequence ID" value="KAK1594852.1"/>
    <property type="molecule type" value="Genomic_DNA"/>
</dbReference>
<name>A0AAD8Q4E0_9PEZI</name>
<evidence type="ECO:0000256" key="1">
    <source>
        <dbReference type="SAM" id="MobiDB-lite"/>
    </source>
</evidence>
<dbReference type="GeneID" id="85435061"/>
<gene>
    <name evidence="2" type="ORF">LY79DRAFT_128218</name>
</gene>
<sequence>MRRTTPYYPYRTPPFTSPPLPPLSLHRLSLGRRPVVCVTPITLYHHPTGSARRVIQSCTESLLRHRRSIAKSPPNGPLIGVSQTAPKPPPSRTSRPFQPGPAPSTVLSTYLPRRDTGRATVNNHPGLAYPPWCT</sequence>
<proteinExistence type="predicted"/>
<reference evidence="2" key="1">
    <citation type="submission" date="2021-06" db="EMBL/GenBank/DDBJ databases">
        <title>Comparative genomics, transcriptomics and evolutionary studies reveal genomic signatures of adaptation to plant cell wall in hemibiotrophic fungi.</title>
        <authorList>
            <consortium name="DOE Joint Genome Institute"/>
            <person name="Baroncelli R."/>
            <person name="Diaz J.F."/>
            <person name="Benocci T."/>
            <person name="Peng M."/>
            <person name="Battaglia E."/>
            <person name="Haridas S."/>
            <person name="Andreopoulos W."/>
            <person name="Labutti K."/>
            <person name="Pangilinan J."/>
            <person name="Floch G.L."/>
            <person name="Makela M.R."/>
            <person name="Henrissat B."/>
            <person name="Grigoriev I.V."/>
            <person name="Crouch J.A."/>
            <person name="De Vries R.P."/>
            <person name="Sukno S.A."/>
            <person name="Thon M.R."/>
        </authorList>
    </citation>
    <scope>NUCLEOTIDE SEQUENCE</scope>
    <source>
        <strain evidence="2">CBS 125086</strain>
    </source>
</reference>
<accession>A0AAD8Q4E0</accession>
<evidence type="ECO:0000313" key="2">
    <source>
        <dbReference type="EMBL" id="KAK1594852.1"/>
    </source>
</evidence>
<dbReference type="RefSeq" id="XP_060415971.1">
    <property type="nucleotide sequence ID" value="XM_060550821.1"/>
</dbReference>
<organism evidence="2 3">
    <name type="scientific">Colletotrichum navitas</name>
    <dbReference type="NCBI Taxonomy" id="681940"/>
    <lineage>
        <taxon>Eukaryota</taxon>
        <taxon>Fungi</taxon>
        <taxon>Dikarya</taxon>
        <taxon>Ascomycota</taxon>
        <taxon>Pezizomycotina</taxon>
        <taxon>Sordariomycetes</taxon>
        <taxon>Hypocreomycetidae</taxon>
        <taxon>Glomerellales</taxon>
        <taxon>Glomerellaceae</taxon>
        <taxon>Colletotrichum</taxon>
        <taxon>Colletotrichum graminicola species complex</taxon>
    </lineage>
</organism>
<feature type="region of interest" description="Disordered" evidence="1">
    <location>
        <begin position="66"/>
        <end position="134"/>
    </location>
</feature>
<dbReference type="Proteomes" id="UP001230504">
    <property type="component" value="Unassembled WGS sequence"/>
</dbReference>
<evidence type="ECO:0000313" key="3">
    <source>
        <dbReference type="Proteomes" id="UP001230504"/>
    </source>
</evidence>
<protein>
    <submittedName>
        <fullName evidence="2">Uncharacterized protein</fullName>
    </submittedName>
</protein>
<keyword evidence="3" id="KW-1185">Reference proteome</keyword>
<comment type="caution">
    <text evidence="2">The sequence shown here is derived from an EMBL/GenBank/DDBJ whole genome shotgun (WGS) entry which is preliminary data.</text>
</comment>